<dbReference type="SUPFAM" id="SSF111278">
    <property type="entry name" value="SSo0622-like"/>
    <property type="match status" value="1"/>
</dbReference>
<keyword evidence="4" id="KW-0808">Transferase</keyword>
<dbReference type="PANTHER" id="PTHR48418:SF1">
    <property type="entry name" value="TRNA WYBUTOSINE-SYNTHESIZING PROTEIN 3"/>
    <property type="match status" value="1"/>
</dbReference>
<dbReference type="OMA" id="TWLYVSH"/>
<name>N1Q087_DOTSN</name>
<evidence type="ECO:0000256" key="4">
    <source>
        <dbReference type="ARBA" id="ARBA00022679"/>
    </source>
</evidence>
<dbReference type="InterPro" id="IPR036602">
    <property type="entry name" value="tRNA_yW-synthesising-like_sf"/>
</dbReference>
<reference evidence="12" key="1">
    <citation type="journal article" date="2012" name="PLoS Genet.">
        <title>The genomes of the fungal plant pathogens Cladosporium fulvum and Dothistroma septosporum reveal adaptation to different hosts and lifestyles but also signatures of common ancestry.</title>
        <authorList>
            <person name="de Wit P.J.G.M."/>
            <person name="van der Burgt A."/>
            <person name="Oekmen B."/>
            <person name="Stergiopoulos I."/>
            <person name="Abd-Elsalam K.A."/>
            <person name="Aerts A.L."/>
            <person name="Bahkali A.H."/>
            <person name="Beenen H.G."/>
            <person name="Chettri P."/>
            <person name="Cox M.P."/>
            <person name="Datema E."/>
            <person name="de Vries R.P."/>
            <person name="Dhillon B."/>
            <person name="Ganley A.R."/>
            <person name="Griffiths S.A."/>
            <person name="Guo Y."/>
            <person name="Hamelin R.C."/>
            <person name="Henrissat B."/>
            <person name="Kabir M.S."/>
            <person name="Jashni M.K."/>
            <person name="Kema G."/>
            <person name="Klaubauf S."/>
            <person name="Lapidus A."/>
            <person name="Levasseur A."/>
            <person name="Lindquist E."/>
            <person name="Mehrabi R."/>
            <person name="Ohm R.A."/>
            <person name="Owen T.J."/>
            <person name="Salamov A."/>
            <person name="Schwelm A."/>
            <person name="Schijlen E."/>
            <person name="Sun H."/>
            <person name="van den Burg H.A."/>
            <person name="van Ham R.C.H.J."/>
            <person name="Zhang S."/>
            <person name="Goodwin S.B."/>
            <person name="Grigoriev I.V."/>
            <person name="Collemare J."/>
            <person name="Bradshaw R.E."/>
        </authorList>
    </citation>
    <scope>NUCLEOTIDE SEQUENCE [LARGE SCALE GENOMIC DNA]</scope>
    <source>
        <strain evidence="12">NZE10 / CBS 128990</strain>
    </source>
</reference>
<evidence type="ECO:0000256" key="7">
    <source>
        <dbReference type="ARBA" id="ARBA00030554"/>
    </source>
</evidence>
<evidence type="ECO:0000259" key="10">
    <source>
        <dbReference type="Pfam" id="PF02676"/>
    </source>
</evidence>
<comment type="catalytic activity">
    <reaction evidence="8">
        <text>4-demethyl-7-[(3S)-3-amino-3-carboxypropyl]wyosine(37) in tRNA(Phe) + S-adenosyl-L-methionine = 7-[(3S)-3-amino-3-carboxypropyl]wyosine(37) in tRNA(Phe) + S-adenosyl-L-homocysteine + H(+)</text>
        <dbReference type="Rhea" id="RHEA:36635"/>
        <dbReference type="Rhea" id="RHEA-COMP:10378"/>
        <dbReference type="Rhea" id="RHEA-COMP:10379"/>
        <dbReference type="ChEBI" id="CHEBI:15378"/>
        <dbReference type="ChEBI" id="CHEBI:57856"/>
        <dbReference type="ChEBI" id="CHEBI:59789"/>
        <dbReference type="ChEBI" id="CHEBI:73543"/>
        <dbReference type="ChEBI" id="CHEBI:73550"/>
        <dbReference type="EC" id="2.1.1.282"/>
    </reaction>
</comment>
<dbReference type="Pfam" id="PF02676">
    <property type="entry name" value="TYW3"/>
    <property type="match status" value="1"/>
</dbReference>
<dbReference type="InterPro" id="IPR003827">
    <property type="entry name" value="tRNA_yW-synthesising"/>
</dbReference>
<evidence type="ECO:0000313" key="11">
    <source>
        <dbReference type="EMBL" id="EME48673.1"/>
    </source>
</evidence>
<evidence type="ECO:0000256" key="5">
    <source>
        <dbReference type="ARBA" id="ARBA00022691"/>
    </source>
</evidence>
<dbReference type="PANTHER" id="PTHR48418">
    <property type="entry name" value="TRNA WYBUTOSINE-SYNTHESIZING PROTEIN 3"/>
    <property type="match status" value="1"/>
</dbReference>
<evidence type="ECO:0000256" key="6">
    <source>
        <dbReference type="ARBA" id="ARBA00022694"/>
    </source>
</evidence>
<dbReference type="GO" id="GO:0032259">
    <property type="term" value="P:methylation"/>
    <property type="evidence" value="ECO:0007669"/>
    <property type="project" value="UniProtKB-KW"/>
</dbReference>
<evidence type="ECO:0000256" key="2">
    <source>
        <dbReference type="ARBA" id="ARBA00012750"/>
    </source>
</evidence>
<evidence type="ECO:0000256" key="3">
    <source>
        <dbReference type="ARBA" id="ARBA00022603"/>
    </source>
</evidence>
<accession>N1Q087</accession>
<dbReference type="GO" id="GO:0008168">
    <property type="term" value="F:methyltransferase activity"/>
    <property type="evidence" value="ECO:0007669"/>
    <property type="project" value="UniProtKB-KW"/>
</dbReference>
<evidence type="ECO:0000313" key="12">
    <source>
        <dbReference type="Proteomes" id="UP000016933"/>
    </source>
</evidence>
<proteinExistence type="inferred from homology"/>
<feature type="domain" description="tRNA wybutosine-synthesizing protein" evidence="10">
    <location>
        <begin position="9"/>
        <end position="242"/>
    </location>
</feature>
<keyword evidence="12" id="KW-1185">Reference proteome</keyword>
<keyword evidence="5" id="KW-0949">S-adenosyl-L-methionine</keyword>
<dbReference type="Gene3D" id="3.30.1960.10">
    <property type="entry name" value="tRNA wybutosine-synthesizing-like"/>
    <property type="match status" value="1"/>
</dbReference>
<dbReference type="EMBL" id="KB446535">
    <property type="protein sequence ID" value="EME48673.1"/>
    <property type="molecule type" value="Genomic_DNA"/>
</dbReference>
<evidence type="ECO:0000256" key="8">
    <source>
        <dbReference type="ARBA" id="ARBA00049202"/>
    </source>
</evidence>
<protein>
    <recommendedName>
        <fullName evidence="2">tRNA(Phe) 7-[(3-amino-3-carboxypropyl)-4-demethylwyosine(37)-N(4)]-methyltransferase</fullName>
        <ecNumber evidence="2">2.1.1.282</ecNumber>
    </recommendedName>
    <alternativeName>
        <fullName evidence="7">tRNA(Phe) 7-((3-amino-3-carboxypropyl)-4-demethylwyosine(37)-N(4))-methyltransferase</fullName>
    </alternativeName>
</protein>
<dbReference type="EC" id="2.1.1.282" evidence="2"/>
<dbReference type="AlphaFoldDB" id="N1Q087"/>
<gene>
    <name evidence="11" type="ORF">DOTSEDRAFT_49100</name>
</gene>
<dbReference type="eggNOG" id="KOG1228">
    <property type="taxonomic scope" value="Eukaryota"/>
</dbReference>
<dbReference type="HOGENOM" id="CLU_047426_0_1_1"/>
<organism evidence="11 12">
    <name type="scientific">Dothistroma septosporum (strain NZE10 / CBS 128990)</name>
    <name type="common">Red band needle blight fungus</name>
    <name type="synonym">Mycosphaerella pini</name>
    <dbReference type="NCBI Taxonomy" id="675120"/>
    <lineage>
        <taxon>Eukaryota</taxon>
        <taxon>Fungi</taxon>
        <taxon>Dikarya</taxon>
        <taxon>Ascomycota</taxon>
        <taxon>Pezizomycotina</taxon>
        <taxon>Dothideomycetes</taxon>
        <taxon>Dothideomycetidae</taxon>
        <taxon>Mycosphaerellales</taxon>
        <taxon>Mycosphaerellaceae</taxon>
        <taxon>Dothistroma</taxon>
    </lineage>
</organism>
<dbReference type="GO" id="GO:0008033">
    <property type="term" value="P:tRNA processing"/>
    <property type="evidence" value="ECO:0007669"/>
    <property type="project" value="UniProtKB-KW"/>
</dbReference>
<evidence type="ECO:0000256" key="1">
    <source>
        <dbReference type="ARBA" id="ARBA00008569"/>
    </source>
</evidence>
<keyword evidence="3" id="KW-0489">Methyltransferase</keyword>
<dbReference type="Proteomes" id="UP000016933">
    <property type="component" value="Unassembled WGS sequence"/>
</dbReference>
<feature type="region of interest" description="Disordered" evidence="9">
    <location>
        <begin position="71"/>
        <end position="92"/>
    </location>
</feature>
<comment type="similarity">
    <text evidence="1">Belongs to the TYW3 family.</text>
</comment>
<keyword evidence="6" id="KW-0819">tRNA processing</keyword>
<reference evidence="11 12" key="2">
    <citation type="journal article" date="2012" name="PLoS Pathog.">
        <title>Diverse lifestyles and strategies of plant pathogenesis encoded in the genomes of eighteen Dothideomycetes fungi.</title>
        <authorList>
            <person name="Ohm R.A."/>
            <person name="Feau N."/>
            <person name="Henrissat B."/>
            <person name="Schoch C.L."/>
            <person name="Horwitz B.A."/>
            <person name="Barry K.W."/>
            <person name="Condon B.J."/>
            <person name="Copeland A.C."/>
            <person name="Dhillon B."/>
            <person name="Glaser F."/>
            <person name="Hesse C.N."/>
            <person name="Kosti I."/>
            <person name="LaButti K."/>
            <person name="Lindquist E.A."/>
            <person name="Lucas S."/>
            <person name="Salamov A.A."/>
            <person name="Bradshaw R.E."/>
            <person name="Ciuffetti L."/>
            <person name="Hamelin R.C."/>
            <person name="Kema G.H.J."/>
            <person name="Lawrence C."/>
            <person name="Scott J.A."/>
            <person name="Spatafora J.W."/>
            <person name="Turgeon B.G."/>
            <person name="de Wit P.J.G.M."/>
            <person name="Zhong S."/>
            <person name="Goodwin S.B."/>
            <person name="Grigoriev I.V."/>
        </authorList>
    </citation>
    <scope>NUCLEOTIDE SEQUENCE [LARGE SCALE GENOMIC DNA]</scope>
    <source>
        <strain evidence="12">NZE10 / CBS 128990</strain>
    </source>
</reference>
<dbReference type="STRING" id="675120.N1Q087"/>
<sequence length="310" mass="33901">MPRLGAFQERKRRILQDLAMPSDEYTDLSPKGSVDEGVRELCEEINALEGYVTTSSCAGRIVAYLDGSGRDRGDDGLAESAAQEAGKGGKGGGQWLFVTHDPVKTDDARGEGELFRLFGIEIAPPSLPSSAAQCRLVYLKFEPMILHILTSSPSNAQSAYAAAYNSGFRESGIWSITGSEPTPYVAVRTQGVALESVIAYADSEGTVKPMVTEQYLRSMLDVANARFASNSQRKERFRQALLNSAANKTPTKWEPADIRIARKRAEGLKRKEELKQQKADTGTHTVVDYLASTDCEELLPLHHTEPALVF</sequence>
<evidence type="ECO:0000256" key="9">
    <source>
        <dbReference type="SAM" id="MobiDB-lite"/>
    </source>
</evidence>